<comment type="caution">
    <text evidence="2">The sequence shown here is derived from an EMBL/GenBank/DDBJ whole genome shotgun (WGS) entry which is preliminary data.</text>
</comment>
<sequence>MLADKKKITPCARGVTAKARHKTSIYHKLEKTSMVIGVAGLLGGVIGPVIAPASEVLAVSRSQAKQGTMHPKLGQAQKAPTNPKAKSKKTSSKPSKKADKLDSKYPVPWGNGLKLFLSFNV</sequence>
<reference evidence="2" key="1">
    <citation type="journal article" date="2021" name="PeerJ">
        <title>Extensive microbial diversity within the chicken gut microbiome revealed by metagenomics and culture.</title>
        <authorList>
            <person name="Gilroy R."/>
            <person name="Ravi A."/>
            <person name="Getino M."/>
            <person name="Pursley I."/>
            <person name="Horton D.L."/>
            <person name="Alikhan N.F."/>
            <person name="Baker D."/>
            <person name="Gharbi K."/>
            <person name="Hall N."/>
            <person name="Watson M."/>
            <person name="Adriaenssens E.M."/>
            <person name="Foster-Nyarko E."/>
            <person name="Jarju S."/>
            <person name="Secka A."/>
            <person name="Antonio M."/>
            <person name="Oren A."/>
            <person name="Chaudhuri R.R."/>
            <person name="La Ragione R."/>
            <person name="Hildebrand F."/>
            <person name="Pallen M.J."/>
        </authorList>
    </citation>
    <scope>NUCLEOTIDE SEQUENCE</scope>
    <source>
        <strain evidence="2">F6-686</strain>
    </source>
</reference>
<dbReference type="EMBL" id="JAHLFT010000102">
    <property type="protein sequence ID" value="MBU3829026.1"/>
    <property type="molecule type" value="Genomic_DNA"/>
</dbReference>
<feature type="compositionally biased region" description="Basic residues" evidence="1">
    <location>
        <begin position="85"/>
        <end position="95"/>
    </location>
</feature>
<name>A0A9E2NU88_9LACO</name>
<reference evidence="2" key="2">
    <citation type="submission" date="2021-04" db="EMBL/GenBank/DDBJ databases">
        <authorList>
            <person name="Gilroy R."/>
        </authorList>
    </citation>
    <scope>NUCLEOTIDE SEQUENCE</scope>
    <source>
        <strain evidence="2">F6-686</strain>
    </source>
</reference>
<gene>
    <name evidence="2" type="ORF">H9806_07925</name>
</gene>
<organism evidence="2 3">
    <name type="scientific">Candidatus Lactobacillus pullistercoris</name>
    <dbReference type="NCBI Taxonomy" id="2838636"/>
    <lineage>
        <taxon>Bacteria</taxon>
        <taxon>Bacillati</taxon>
        <taxon>Bacillota</taxon>
        <taxon>Bacilli</taxon>
        <taxon>Lactobacillales</taxon>
        <taxon>Lactobacillaceae</taxon>
        <taxon>Lactobacillus</taxon>
    </lineage>
</organism>
<feature type="region of interest" description="Disordered" evidence="1">
    <location>
        <begin position="61"/>
        <end position="111"/>
    </location>
</feature>
<proteinExistence type="predicted"/>
<dbReference type="Proteomes" id="UP000823844">
    <property type="component" value="Unassembled WGS sequence"/>
</dbReference>
<protein>
    <submittedName>
        <fullName evidence="2">Uncharacterized protein</fullName>
    </submittedName>
</protein>
<evidence type="ECO:0000313" key="3">
    <source>
        <dbReference type="Proteomes" id="UP000823844"/>
    </source>
</evidence>
<evidence type="ECO:0000256" key="1">
    <source>
        <dbReference type="SAM" id="MobiDB-lite"/>
    </source>
</evidence>
<dbReference type="AlphaFoldDB" id="A0A9E2NU88"/>
<evidence type="ECO:0000313" key="2">
    <source>
        <dbReference type="EMBL" id="MBU3829026.1"/>
    </source>
</evidence>
<accession>A0A9E2NU88</accession>